<dbReference type="AlphaFoldDB" id="A0A919RRZ6"/>
<evidence type="ECO:0000313" key="4">
    <source>
        <dbReference type="Proteomes" id="UP000606172"/>
    </source>
</evidence>
<dbReference type="EMBL" id="BOOW01000060">
    <property type="protein sequence ID" value="GII97451.1"/>
    <property type="molecule type" value="Genomic_DNA"/>
</dbReference>
<evidence type="ECO:0000313" key="3">
    <source>
        <dbReference type="EMBL" id="GII97451.1"/>
    </source>
</evidence>
<dbReference type="RefSeq" id="WP_204033519.1">
    <property type="nucleotide sequence ID" value="NZ_BOOW01000060.1"/>
</dbReference>
<dbReference type="Gene3D" id="3.40.50.150">
    <property type="entry name" value="Vaccinia Virus protein VP39"/>
    <property type="match status" value="1"/>
</dbReference>
<dbReference type="InterPro" id="IPR029063">
    <property type="entry name" value="SAM-dependent_MTases_sf"/>
</dbReference>
<evidence type="ECO:0000256" key="1">
    <source>
        <dbReference type="ARBA" id="ARBA00022679"/>
    </source>
</evidence>
<feature type="domain" description="Methyltransferase type 11" evidence="2">
    <location>
        <begin position="4"/>
        <end position="68"/>
    </location>
</feature>
<sequence length="81" mass="8401">MASAGSAATVAAHTGAHIAGVNISAAQLEVARTANFDPQVRDLLEFVEGDAMDLPFPDEHFDGAFSIEAPYRPARSTSNGA</sequence>
<dbReference type="InterPro" id="IPR050447">
    <property type="entry name" value="Erg6_SMT_methyltransf"/>
</dbReference>
<dbReference type="PANTHER" id="PTHR44068:SF11">
    <property type="entry name" value="GERANYL DIPHOSPHATE 2-C-METHYLTRANSFERASE"/>
    <property type="match status" value="1"/>
</dbReference>
<reference evidence="3" key="1">
    <citation type="submission" date="2021-01" db="EMBL/GenBank/DDBJ databases">
        <title>Whole genome shotgun sequence of Sinosporangium siamense NBRC 109515.</title>
        <authorList>
            <person name="Komaki H."/>
            <person name="Tamura T."/>
        </authorList>
    </citation>
    <scope>NUCLEOTIDE SEQUENCE</scope>
    <source>
        <strain evidence="3">NBRC 109515</strain>
    </source>
</reference>
<dbReference type="Proteomes" id="UP000606172">
    <property type="component" value="Unassembled WGS sequence"/>
</dbReference>
<protein>
    <recommendedName>
        <fullName evidence="2">Methyltransferase type 11 domain-containing protein</fullName>
    </recommendedName>
</protein>
<accession>A0A919RRZ6</accession>
<proteinExistence type="predicted"/>
<dbReference type="InterPro" id="IPR013216">
    <property type="entry name" value="Methyltransf_11"/>
</dbReference>
<comment type="caution">
    <text evidence="3">The sequence shown here is derived from an EMBL/GenBank/DDBJ whole genome shotgun (WGS) entry which is preliminary data.</text>
</comment>
<dbReference type="SUPFAM" id="SSF53335">
    <property type="entry name" value="S-adenosyl-L-methionine-dependent methyltransferases"/>
    <property type="match status" value="1"/>
</dbReference>
<evidence type="ECO:0000259" key="2">
    <source>
        <dbReference type="Pfam" id="PF08241"/>
    </source>
</evidence>
<name>A0A919RRZ6_9ACTN</name>
<dbReference type="GO" id="GO:0008757">
    <property type="term" value="F:S-adenosylmethionine-dependent methyltransferase activity"/>
    <property type="evidence" value="ECO:0007669"/>
    <property type="project" value="InterPro"/>
</dbReference>
<keyword evidence="1" id="KW-0808">Transferase</keyword>
<organism evidence="3 4">
    <name type="scientific">Sinosporangium siamense</name>
    <dbReference type="NCBI Taxonomy" id="1367973"/>
    <lineage>
        <taxon>Bacteria</taxon>
        <taxon>Bacillati</taxon>
        <taxon>Actinomycetota</taxon>
        <taxon>Actinomycetes</taxon>
        <taxon>Streptosporangiales</taxon>
        <taxon>Streptosporangiaceae</taxon>
        <taxon>Sinosporangium</taxon>
    </lineage>
</organism>
<gene>
    <name evidence="3" type="ORF">Ssi02_76820</name>
</gene>
<keyword evidence="4" id="KW-1185">Reference proteome</keyword>
<dbReference type="PANTHER" id="PTHR44068">
    <property type="entry name" value="ZGC:194242"/>
    <property type="match status" value="1"/>
</dbReference>
<dbReference type="Pfam" id="PF08241">
    <property type="entry name" value="Methyltransf_11"/>
    <property type="match status" value="1"/>
</dbReference>